<dbReference type="InterPro" id="IPR011990">
    <property type="entry name" value="TPR-like_helical_dom_sf"/>
</dbReference>
<accession>A0A1R3KB79</accession>
<feature type="repeat" description="PPR" evidence="3">
    <location>
        <begin position="867"/>
        <end position="901"/>
    </location>
</feature>
<dbReference type="InterPro" id="IPR021924">
    <property type="entry name" value="DUF3537"/>
</dbReference>
<dbReference type="EMBL" id="AWUE01014265">
    <property type="protein sequence ID" value="OMP04351.1"/>
    <property type="molecule type" value="Genomic_DNA"/>
</dbReference>
<dbReference type="FunFam" id="1.25.40.10:FF:000031">
    <property type="entry name" value="Pentatricopeptide repeat-containing protein mitochondrial"/>
    <property type="match status" value="1"/>
</dbReference>
<dbReference type="PANTHER" id="PTHR47926">
    <property type="entry name" value="PENTATRICOPEPTIDE REPEAT-CONTAINING PROTEIN"/>
    <property type="match status" value="1"/>
</dbReference>
<dbReference type="Pfam" id="PF12056">
    <property type="entry name" value="DUF3537"/>
    <property type="match status" value="2"/>
</dbReference>
<reference evidence="7" key="1">
    <citation type="submission" date="2013-09" db="EMBL/GenBank/DDBJ databases">
        <title>Corchorus olitorius genome sequencing.</title>
        <authorList>
            <person name="Alam M."/>
            <person name="Haque M.S."/>
            <person name="Islam M.S."/>
            <person name="Emdad E.M."/>
            <person name="Islam M.M."/>
            <person name="Ahmed B."/>
            <person name="Halim A."/>
            <person name="Hossen Q.M.M."/>
            <person name="Hossain M.Z."/>
            <person name="Ahmed R."/>
            <person name="Khan M.M."/>
            <person name="Islam R."/>
            <person name="Rashid M.M."/>
            <person name="Khan S.A."/>
            <person name="Rahman M.S."/>
            <person name="Alam M."/>
            <person name="Yahiya A.S."/>
            <person name="Khan M.S."/>
            <person name="Azam M.S."/>
            <person name="Haque T."/>
            <person name="Lashkar M.Z.H."/>
            <person name="Akhand A.I."/>
            <person name="Morshed G."/>
            <person name="Roy S."/>
            <person name="Uddin K.S."/>
            <person name="Rabeya T."/>
            <person name="Hossain A.S."/>
            <person name="Chowdhury A."/>
            <person name="Snigdha A.R."/>
            <person name="Mortoza M.S."/>
            <person name="Matin S.A."/>
            <person name="Hoque S.M.E."/>
            <person name="Islam M.K."/>
            <person name="Roy D.K."/>
            <person name="Haider R."/>
            <person name="Moosa M.M."/>
            <person name="Elias S.M."/>
            <person name="Hasan A.M."/>
            <person name="Jahan S."/>
            <person name="Shafiuddin M."/>
            <person name="Mahmood N."/>
            <person name="Shommy N.S."/>
        </authorList>
    </citation>
    <scope>NUCLEOTIDE SEQUENCE [LARGE SCALE GENOMIC DNA]</scope>
    <source>
        <strain evidence="7">cv. O-4</strain>
    </source>
</reference>
<keyword evidence="2" id="KW-0677">Repeat</keyword>
<dbReference type="InterPro" id="IPR032867">
    <property type="entry name" value="DYW_dom"/>
</dbReference>
<dbReference type="GO" id="GO:0008270">
    <property type="term" value="F:zinc ion binding"/>
    <property type="evidence" value="ECO:0007669"/>
    <property type="project" value="InterPro"/>
</dbReference>
<comment type="similarity">
    <text evidence="1">Belongs to the PPR family. PCMP-H subfamily.</text>
</comment>
<dbReference type="Pfam" id="PF13041">
    <property type="entry name" value="PPR_2"/>
    <property type="match status" value="4"/>
</dbReference>
<evidence type="ECO:0000313" key="6">
    <source>
        <dbReference type="EMBL" id="OMP04351.1"/>
    </source>
</evidence>
<sequence>MDRHKFARTISHAQDELHSFRTYLRWMCVDQSNVWTACLSWFLFVLFGLVVPAASHFLLACSTCDARHARPYDSVVQLSLSSISTVSFICLTTFVKKYGLRRFLFFDKLCDESETVRRGYTGQLNRSLKIVSVFVLPCFIAETAYKVWWYASGASQIPFLGIVWLSDTVACFMELCSWLYRTTVFFLVCVLFRLVCNLQVLRLQDFAQVFQVDSDVGSVLSEHLRIRRHLRIISHRYRAFILWCLILVTGSQFTSLLITTKSNAELNIYKAGELAMCSITLLTGLNGESDGDDAGDEEDDIDNNKLIPAYAYSTISYQKRQALVTYFENNRAGITIYGFTLDRSTLHTIFGIELSLVLWLLGKTIASFRLASSFSALITSTKLNPIYRPPFQEKAKLQRTKRLKLYSRILHDSASKGSLKLAKVVHGKIISNGFDPDLHLWNSLVNAYAKCGSFGYACSVLDEMPKRDVVSWTALLSGLVNAGHGPDVLCLYSSMKKDGVKPNGHCLVTALKACSLSLEFSFGTLLHGESVKVGVLLDVFVGSSLVDLYAKCGEMELAERVFVYMDEKNVVSWNALLNGYALKGDAGKVLNLFQGMTESELRSSKFTLSNVLKSCTYLENLTEGMIAHSLVIKTGCEHDGYVGCCLLDMYSKCGLPDDALKVLKRIQEPDIVAWSAMIDCLDAHGQIQEAAEMFCLMRRQGVSPNQHTFASIAGAAATLGHQFYCEGIHACILKHGFESENILSNALIAMYMKIGSVQNGLQVFKEMSYWDSASWNALLSGTHDQGPSIFQKMLAEGFKPDIFTFTSILRSCSNLLNVKFGQQVHAHIIKNGLNGNNLVETSLIDLYTKTRFLEDAELLFGQLIEKDVFSWTAIIAGYAQSDHAEKGIKCLNQMQRQGMKPNEFTLSTCLSTCSKMAMLDSGQLLHSMALKAGHLADLFVSCALLDMYASCGCIAEAEAVFQGIVSADIVSWNTMLFGYLHHGQGLKVLETFRMMLDKGLKPDEITFIGVLSACSFLGLVEEGKKHFDSLTNVYGIVPAIKHYACMINILGGAGKFDEVECFIEDMKITSNALIWETILEACRIHGNDEFGETAAEKLFELDPNTASHYIILANIFAAKGRWDDVRRVRALMTTRGVKKEAGCSWVMVNGQLHIFKSGDSSHPKSSEIYLKLEELVQKVILAGYVPKTEHVLHDVSHTEKVEQLLHHTERLALAFALASVNPMKTIRIFKNLRICEDCHDFMKLVSGIIEQEIVVRDVNCFHHFRSGICSCQN</sequence>
<organism evidence="6 7">
    <name type="scientific">Corchorus olitorius</name>
    <dbReference type="NCBI Taxonomy" id="93759"/>
    <lineage>
        <taxon>Eukaryota</taxon>
        <taxon>Viridiplantae</taxon>
        <taxon>Streptophyta</taxon>
        <taxon>Embryophyta</taxon>
        <taxon>Tracheophyta</taxon>
        <taxon>Spermatophyta</taxon>
        <taxon>Magnoliopsida</taxon>
        <taxon>eudicotyledons</taxon>
        <taxon>Gunneridae</taxon>
        <taxon>Pentapetalae</taxon>
        <taxon>rosids</taxon>
        <taxon>malvids</taxon>
        <taxon>Malvales</taxon>
        <taxon>Malvaceae</taxon>
        <taxon>Grewioideae</taxon>
        <taxon>Apeibeae</taxon>
        <taxon>Corchorus</taxon>
    </lineage>
</organism>
<keyword evidence="7" id="KW-1185">Reference proteome</keyword>
<keyword evidence="4" id="KW-0472">Membrane</keyword>
<dbReference type="FunFam" id="1.25.40.10:FF:000344">
    <property type="entry name" value="Pentatricopeptide repeat-containing protein"/>
    <property type="match status" value="1"/>
</dbReference>
<keyword evidence="4" id="KW-1133">Transmembrane helix</keyword>
<evidence type="ECO:0000256" key="4">
    <source>
        <dbReference type="SAM" id="Phobius"/>
    </source>
</evidence>
<dbReference type="Pfam" id="PF14432">
    <property type="entry name" value="DYW_deaminase"/>
    <property type="match status" value="1"/>
</dbReference>
<dbReference type="STRING" id="93759.A0A1R3KB79"/>
<dbReference type="NCBIfam" id="TIGR00756">
    <property type="entry name" value="PPR"/>
    <property type="match status" value="6"/>
</dbReference>
<dbReference type="AlphaFoldDB" id="A0A1R3KB79"/>
<evidence type="ECO:0000259" key="5">
    <source>
        <dbReference type="Pfam" id="PF14432"/>
    </source>
</evidence>
<comment type="caution">
    <text evidence="6">The sequence shown here is derived from an EMBL/GenBank/DDBJ whole genome shotgun (WGS) entry which is preliminary data.</text>
</comment>
<dbReference type="Pfam" id="PF01535">
    <property type="entry name" value="PPR"/>
    <property type="match status" value="4"/>
</dbReference>
<evidence type="ECO:0000256" key="3">
    <source>
        <dbReference type="PROSITE-ProRule" id="PRU00708"/>
    </source>
</evidence>
<dbReference type="OrthoDB" id="1902591at2759"/>
<proteinExistence type="inferred from homology"/>
<dbReference type="PANTHER" id="PTHR47926:SF344">
    <property type="entry name" value="OS07G0636900 PROTEIN"/>
    <property type="match status" value="1"/>
</dbReference>
<dbReference type="Pfam" id="PF13812">
    <property type="entry name" value="PPR_3"/>
    <property type="match status" value="1"/>
</dbReference>
<feature type="repeat" description="PPR" evidence="3">
    <location>
        <begin position="437"/>
        <end position="467"/>
    </location>
</feature>
<name>A0A1R3KB79_9ROSI</name>
<dbReference type="FunFam" id="1.25.40.10:FF:000366">
    <property type="entry name" value="Pentatricopeptide (PPR) repeat-containing protein"/>
    <property type="match status" value="1"/>
</dbReference>
<feature type="transmembrane region" description="Helical" evidence="4">
    <location>
        <begin position="34"/>
        <end position="55"/>
    </location>
</feature>
<evidence type="ECO:0000256" key="2">
    <source>
        <dbReference type="ARBA" id="ARBA00022737"/>
    </source>
</evidence>
<dbReference type="InterPro" id="IPR046849">
    <property type="entry name" value="E2_motif"/>
</dbReference>
<dbReference type="GO" id="GO:0009451">
    <property type="term" value="P:RNA modification"/>
    <property type="evidence" value="ECO:0007669"/>
    <property type="project" value="InterPro"/>
</dbReference>
<keyword evidence="4" id="KW-0812">Transmembrane</keyword>
<evidence type="ECO:0000313" key="7">
    <source>
        <dbReference type="Proteomes" id="UP000187203"/>
    </source>
</evidence>
<protein>
    <recommendedName>
        <fullName evidence="5">DYW domain-containing protein</fullName>
    </recommendedName>
</protein>
<feature type="transmembrane region" description="Helical" evidence="4">
    <location>
        <begin position="75"/>
        <end position="95"/>
    </location>
</feature>
<dbReference type="FunFam" id="1.25.40.10:FF:000073">
    <property type="entry name" value="Pentatricopeptide repeat-containing protein chloroplastic"/>
    <property type="match status" value="1"/>
</dbReference>
<dbReference type="GO" id="GO:0003723">
    <property type="term" value="F:RNA binding"/>
    <property type="evidence" value="ECO:0007669"/>
    <property type="project" value="InterPro"/>
</dbReference>
<feature type="repeat" description="PPR" evidence="3">
    <location>
        <begin position="670"/>
        <end position="704"/>
    </location>
</feature>
<dbReference type="InterPro" id="IPR002885">
    <property type="entry name" value="PPR_rpt"/>
</dbReference>
<dbReference type="Proteomes" id="UP000187203">
    <property type="component" value="Unassembled WGS sequence"/>
</dbReference>
<dbReference type="Pfam" id="PF20431">
    <property type="entry name" value="E_motif"/>
    <property type="match status" value="1"/>
</dbReference>
<dbReference type="InterPro" id="IPR046960">
    <property type="entry name" value="PPR_At4g14850-like_plant"/>
</dbReference>
<feature type="domain" description="DYW" evidence="5">
    <location>
        <begin position="1183"/>
        <end position="1273"/>
    </location>
</feature>
<dbReference type="Pfam" id="PF20430">
    <property type="entry name" value="Eplus_motif"/>
    <property type="match status" value="1"/>
</dbReference>
<feature type="repeat" description="PPR" evidence="3">
    <location>
        <begin position="569"/>
        <end position="603"/>
    </location>
</feature>
<evidence type="ECO:0000256" key="1">
    <source>
        <dbReference type="ARBA" id="ARBA00006643"/>
    </source>
</evidence>
<dbReference type="Gene3D" id="1.25.40.10">
    <property type="entry name" value="Tetratricopeptide repeat domain"/>
    <property type="match status" value="6"/>
</dbReference>
<feature type="repeat" description="PPR" evidence="3">
    <location>
        <begin position="468"/>
        <end position="502"/>
    </location>
</feature>
<dbReference type="PROSITE" id="PS51375">
    <property type="entry name" value="PPR"/>
    <property type="match status" value="6"/>
</dbReference>
<gene>
    <name evidence="6" type="ORF">COLO4_09717</name>
</gene>
<dbReference type="InterPro" id="IPR046848">
    <property type="entry name" value="E_motif"/>
</dbReference>
<feature type="repeat" description="PPR" evidence="3">
    <location>
        <begin position="968"/>
        <end position="1002"/>
    </location>
</feature>
<feature type="transmembrane region" description="Helical" evidence="4">
    <location>
        <begin position="237"/>
        <end position="258"/>
    </location>
</feature>
<feature type="transmembrane region" description="Helical" evidence="4">
    <location>
        <begin position="178"/>
        <end position="196"/>
    </location>
</feature>